<evidence type="ECO:0000256" key="1">
    <source>
        <dbReference type="SAM" id="Phobius"/>
    </source>
</evidence>
<proteinExistence type="predicted"/>
<protein>
    <submittedName>
        <fullName evidence="2">DUF2839 domain-containing protein</fullName>
    </submittedName>
</protein>
<dbReference type="EMBL" id="JAFIRA010000005">
    <property type="protein sequence ID" value="MCJ2541996.1"/>
    <property type="molecule type" value="Genomic_DNA"/>
</dbReference>
<keyword evidence="1" id="KW-0472">Membrane</keyword>
<feature type="transmembrane region" description="Helical" evidence="1">
    <location>
        <begin position="45"/>
        <end position="63"/>
    </location>
</feature>
<keyword evidence="3" id="KW-1185">Reference proteome</keyword>
<gene>
    <name evidence="2" type="ORF">JX360_03585</name>
</gene>
<evidence type="ECO:0000313" key="3">
    <source>
        <dbReference type="Proteomes" id="UP000830835"/>
    </source>
</evidence>
<comment type="caution">
    <text evidence="2">The sequence shown here is derived from an EMBL/GenBank/DDBJ whole genome shotgun (WGS) entry which is preliminary data.</text>
</comment>
<dbReference type="InterPro" id="IPR021262">
    <property type="entry name" value="DUF2839"/>
</dbReference>
<accession>A0ABT0C874</accession>
<name>A0ABT0C874_THEVL</name>
<reference evidence="2" key="1">
    <citation type="submission" date="2021-02" db="EMBL/GenBank/DDBJ databases">
        <title>The CRISPR/cas machinery reduction and long-range gene transfer in the hot spring cyanobacterium Synechococcus.</title>
        <authorList>
            <person name="Dvorak P."/>
            <person name="Jahodarova E."/>
            <person name="Hasler P."/>
            <person name="Poulickova A."/>
        </authorList>
    </citation>
    <scope>NUCLEOTIDE SEQUENCE</scope>
    <source>
        <strain evidence="2">Rupite</strain>
    </source>
</reference>
<keyword evidence="1" id="KW-1133">Transmembrane helix</keyword>
<dbReference type="RefSeq" id="WP_244349206.1">
    <property type="nucleotide sequence ID" value="NZ_JAFIRA010000005.1"/>
</dbReference>
<dbReference type="Pfam" id="PF10999">
    <property type="entry name" value="DUF2839"/>
    <property type="match status" value="1"/>
</dbReference>
<organism evidence="2 3">
    <name type="scientific">Thermostichus vulcanus str. 'Rupite'</name>
    <dbReference type="NCBI Taxonomy" id="2813851"/>
    <lineage>
        <taxon>Bacteria</taxon>
        <taxon>Bacillati</taxon>
        <taxon>Cyanobacteriota</taxon>
        <taxon>Cyanophyceae</taxon>
        <taxon>Thermostichales</taxon>
        <taxon>Thermostichaceae</taxon>
        <taxon>Thermostichus</taxon>
    </lineage>
</organism>
<evidence type="ECO:0000313" key="2">
    <source>
        <dbReference type="EMBL" id="MCJ2541996.1"/>
    </source>
</evidence>
<dbReference type="Proteomes" id="UP000830835">
    <property type="component" value="Unassembled WGS sequence"/>
</dbReference>
<keyword evidence="1" id="KW-0812">Transmembrane</keyword>
<sequence>MGEAKRRKTRETQDPDQELVFPKLKDIPLTKGQARTIYNWTTRGAWTGIILLAIVWVVIRFVGPTFGWWHLVG</sequence>